<accession>A0A7J0F2W4</accession>
<evidence type="ECO:0000256" key="4">
    <source>
        <dbReference type="ARBA" id="ARBA00022722"/>
    </source>
</evidence>
<name>A0A7J0F2W4_9ERIC</name>
<dbReference type="InterPro" id="IPR041373">
    <property type="entry name" value="RT_RNaseH"/>
</dbReference>
<keyword evidence="7" id="KW-0695">RNA-directed DNA polymerase</keyword>
<evidence type="ECO:0000256" key="3">
    <source>
        <dbReference type="ARBA" id="ARBA00022695"/>
    </source>
</evidence>
<dbReference type="OrthoDB" id="10058156at2759"/>
<dbReference type="GO" id="GO:0003964">
    <property type="term" value="F:RNA-directed DNA polymerase activity"/>
    <property type="evidence" value="ECO:0007669"/>
    <property type="project" value="UniProtKB-KW"/>
</dbReference>
<feature type="region of interest" description="Disordered" evidence="8">
    <location>
        <begin position="67"/>
        <end position="152"/>
    </location>
</feature>
<feature type="region of interest" description="Disordered" evidence="8">
    <location>
        <begin position="1"/>
        <end position="28"/>
    </location>
</feature>
<gene>
    <name evidence="10" type="ORF">Acr_08g0014200</name>
</gene>
<keyword evidence="5" id="KW-0255">Endonuclease</keyword>
<dbReference type="Gene3D" id="2.40.70.10">
    <property type="entry name" value="Acid Proteases"/>
    <property type="match status" value="1"/>
</dbReference>
<evidence type="ECO:0000256" key="2">
    <source>
        <dbReference type="ARBA" id="ARBA00022679"/>
    </source>
</evidence>
<dbReference type="PANTHER" id="PTHR33240">
    <property type="entry name" value="OS08G0508500 PROTEIN"/>
    <property type="match status" value="1"/>
</dbReference>
<dbReference type="Pfam" id="PF17917">
    <property type="entry name" value="RT_RNaseH"/>
    <property type="match status" value="1"/>
</dbReference>
<dbReference type="Proteomes" id="UP000585474">
    <property type="component" value="Unassembled WGS sequence"/>
</dbReference>
<feature type="compositionally biased region" description="Basic residues" evidence="8">
    <location>
        <begin position="306"/>
        <end position="315"/>
    </location>
</feature>
<feature type="region of interest" description="Disordered" evidence="8">
    <location>
        <begin position="393"/>
        <end position="430"/>
    </location>
</feature>
<keyword evidence="2" id="KW-0808">Transferase</keyword>
<feature type="compositionally biased region" description="Basic and acidic residues" evidence="8">
    <location>
        <begin position="76"/>
        <end position="99"/>
    </location>
</feature>
<evidence type="ECO:0000256" key="1">
    <source>
        <dbReference type="ARBA" id="ARBA00012493"/>
    </source>
</evidence>
<dbReference type="InterPro" id="IPR043128">
    <property type="entry name" value="Rev_trsase/Diguanyl_cyclase"/>
</dbReference>
<dbReference type="Gene3D" id="3.30.70.270">
    <property type="match status" value="1"/>
</dbReference>
<feature type="compositionally biased region" description="Basic and acidic residues" evidence="8">
    <location>
        <begin position="274"/>
        <end position="305"/>
    </location>
</feature>
<dbReference type="PANTHER" id="PTHR33240:SF8">
    <property type="entry name" value="OS03G0439900 PROTEIN"/>
    <property type="match status" value="1"/>
</dbReference>
<feature type="domain" description="Reverse transcriptase RNase H-like" evidence="9">
    <location>
        <begin position="844"/>
        <end position="900"/>
    </location>
</feature>
<dbReference type="EMBL" id="BJWL01000008">
    <property type="protein sequence ID" value="GFY93024.1"/>
    <property type="molecule type" value="Genomic_DNA"/>
</dbReference>
<keyword evidence="3" id="KW-0548">Nucleotidyltransferase</keyword>
<proteinExistence type="predicted"/>
<feature type="compositionally biased region" description="Polar residues" evidence="8">
    <location>
        <begin position="954"/>
        <end position="971"/>
    </location>
</feature>
<dbReference type="InterPro" id="IPR021109">
    <property type="entry name" value="Peptidase_aspartic_dom_sf"/>
</dbReference>
<feature type="compositionally biased region" description="Basic residues" evidence="8">
    <location>
        <begin position="121"/>
        <end position="137"/>
    </location>
</feature>
<evidence type="ECO:0000313" key="11">
    <source>
        <dbReference type="Proteomes" id="UP000585474"/>
    </source>
</evidence>
<dbReference type="CDD" id="cd00303">
    <property type="entry name" value="retropepsin_like"/>
    <property type="match status" value="1"/>
</dbReference>
<reference evidence="10 11" key="1">
    <citation type="submission" date="2019-07" db="EMBL/GenBank/DDBJ databases">
        <title>De Novo Assembly of kiwifruit Actinidia rufa.</title>
        <authorList>
            <person name="Sugita-Konishi S."/>
            <person name="Sato K."/>
            <person name="Mori E."/>
            <person name="Abe Y."/>
            <person name="Kisaki G."/>
            <person name="Hamano K."/>
            <person name="Suezawa K."/>
            <person name="Otani M."/>
            <person name="Fukuda T."/>
            <person name="Manabe T."/>
            <person name="Gomi K."/>
            <person name="Tabuchi M."/>
            <person name="Akimitsu K."/>
            <person name="Kataoka I."/>
        </authorList>
    </citation>
    <scope>NUCLEOTIDE SEQUENCE [LARGE SCALE GENOMIC DNA]</scope>
    <source>
        <strain evidence="11">cv. Fuchu</strain>
    </source>
</reference>
<keyword evidence="11" id="KW-1185">Reference proteome</keyword>
<evidence type="ECO:0000256" key="7">
    <source>
        <dbReference type="ARBA" id="ARBA00022918"/>
    </source>
</evidence>
<dbReference type="SUPFAM" id="SSF50630">
    <property type="entry name" value="Acid proteases"/>
    <property type="match status" value="1"/>
</dbReference>
<keyword evidence="4" id="KW-0540">Nuclease</keyword>
<dbReference type="GO" id="GO:0004519">
    <property type="term" value="F:endonuclease activity"/>
    <property type="evidence" value="ECO:0007669"/>
    <property type="project" value="UniProtKB-KW"/>
</dbReference>
<evidence type="ECO:0000256" key="8">
    <source>
        <dbReference type="SAM" id="MobiDB-lite"/>
    </source>
</evidence>
<evidence type="ECO:0000256" key="6">
    <source>
        <dbReference type="ARBA" id="ARBA00022801"/>
    </source>
</evidence>
<dbReference type="GO" id="GO:0016787">
    <property type="term" value="F:hydrolase activity"/>
    <property type="evidence" value="ECO:0007669"/>
    <property type="project" value="UniProtKB-KW"/>
</dbReference>
<comment type="caution">
    <text evidence="10">The sequence shown here is derived from an EMBL/GenBank/DDBJ whole genome shotgun (WGS) entry which is preliminary data.</text>
</comment>
<organism evidence="10 11">
    <name type="scientific">Actinidia rufa</name>
    <dbReference type="NCBI Taxonomy" id="165716"/>
    <lineage>
        <taxon>Eukaryota</taxon>
        <taxon>Viridiplantae</taxon>
        <taxon>Streptophyta</taxon>
        <taxon>Embryophyta</taxon>
        <taxon>Tracheophyta</taxon>
        <taxon>Spermatophyta</taxon>
        <taxon>Magnoliopsida</taxon>
        <taxon>eudicotyledons</taxon>
        <taxon>Gunneridae</taxon>
        <taxon>Pentapetalae</taxon>
        <taxon>asterids</taxon>
        <taxon>Ericales</taxon>
        <taxon>Actinidiaceae</taxon>
        <taxon>Actinidia</taxon>
    </lineage>
</organism>
<sequence length="971" mass="110083">MHLRSHNLPRPSASSPLDNRAPPMANASQIPDLEGLHHEIHGMAEQMRVMNENNARLIQLLAVANPQPPAAPSVPDVERSRHSNRSGDRSHNVSTERARDRHRAPSPSLRERSSSSESIHTRSRVRRGRSPRRGGHTRARDRQTDPPFTERVLRTRISSKFKLPIQLGIYEGKTDPMDHLDSNRQKNASHLFTVHQKETESLKDFVKRFNQAVLDVEDPSDKVIIMAMMEGLRPGPLFDSLSKNVPETLSALQSKADKYIAAEELAEAKRKRRGKEDHKRKEPDTRRVDYREEMRYKRPDRDSKRSNNRRPRTPPRRPEFNLPSLNTPVAQVLSEIKHEEFIKWPGKIKTDPQKRNRNKYCEFHRVHGHNTEDCFQLKEQIADLIKRGYLRKYITDRPPPDSPERKYGDNRPTAGNIQTIHGGFGSGGCSTSSRKRHARSAFRSVEEEVFNLSSPSVSDQPPITFSSDDLRGLHLPHDDALVVSAVIANFNVQRILIDSGSSADILFISAFEKIKIGLDKLHPFHTPLIGFGGNTTHPLGWINLPITLGTEPQQTTVWQDFIVVDCPSPYNSILGRPTLGRIKAITSTYHLKMKFSTLTGIGEVKGDQKVARQCFISAMKNSDVFAWSQGNVPGIDPEVAMHKLFTKPDYSLVRQKRRKFAPERLKVIEDEISKLIKANVVREAHYPDWLANVVVAPKTGGKWRVCVDFTDLNKACPKDSFPLPKIDLIVDATSKHELLSFMDAFSGFLVTKRGIEVNPDQIQALIAMRSPRNIREVQQLTGRVAALNRFVSKSADKCLPFFKILRKSQTFQWSEESENAFQQLKEYLGSPPLLSVPPPTKISTYPRIEKIAYALMIAARKLRHYFQAHSIIVLTDQLLKQILQRPDTSGRLLKWSIELRQLLLKREFLKNQPQNKTSPTGYCTLMALLTSTAVVQGSSYELLGRTDGVRHKNGVSSPPTMKPNTKRSSPD</sequence>
<evidence type="ECO:0000259" key="9">
    <source>
        <dbReference type="Pfam" id="PF17917"/>
    </source>
</evidence>
<feature type="region of interest" description="Disordered" evidence="8">
    <location>
        <begin position="268"/>
        <end position="325"/>
    </location>
</feature>
<dbReference type="AlphaFoldDB" id="A0A7J0F2W4"/>
<feature type="compositionally biased region" description="Basic and acidic residues" evidence="8">
    <location>
        <begin position="393"/>
        <end position="409"/>
    </location>
</feature>
<evidence type="ECO:0000313" key="10">
    <source>
        <dbReference type="EMBL" id="GFY93024.1"/>
    </source>
</evidence>
<dbReference type="InterPro" id="IPR043502">
    <property type="entry name" value="DNA/RNA_pol_sf"/>
</dbReference>
<dbReference type="EC" id="2.7.7.49" evidence="1"/>
<dbReference type="SUPFAM" id="SSF56672">
    <property type="entry name" value="DNA/RNA polymerases"/>
    <property type="match status" value="1"/>
</dbReference>
<evidence type="ECO:0000256" key="5">
    <source>
        <dbReference type="ARBA" id="ARBA00022759"/>
    </source>
</evidence>
<protein>
    <recommendedName>
        <fullName evidence="1">RNA-directed DNA polymerase</fullName>
        <ecNumber evidence="1">2.7.7.49</ecNumber>
    </recommendedName>
</protein>
<dbReference type="Gene3D" id="3.10.10.10">
    <property type="entry name" value="HIV Type 1 Reverse Transcriptase, subunit A, domain 1"/>
    <property type="match status" value="1"/>
</dbReference>
<feature type="region of interest" description="Disordered" evidence="8">
    <location>
        <begin position="946"/>
        <end position="971"/>
    </location>
</feature>
<keyword evidence="6" id="KW-0378">Hydrolase</keyword>